<protein>
    <recommendedName>
        <fullName evidence="4">Benzoate transporter</fullName>
    </recommendedName>
</protein>
<dbReference type="HOGENOM" id="CLU_041268_2_1_9"/>
<dbReference type="KEGG" id="dsy:DSY4415"/>
<dbReference type="GO" id="GO:0042925">
    <property type="term" value="F:benzoate transmembrane transporter activity"/>
    <property type="evidence" value="ECO:0007669"/>
    <property type="project" value="InterPro"/>
</dbReference>
<name>Q24P38_DESHY</name>
<feature type="transmembrane region" description="Helical" evidence="1">
    <location>
        <begin position="342"/>
        <end position="361"/>
    </location>
</feature>
<feature type="transmembrane region" description="Helical" evidence="1">
    <location>
        <begin position="120"/>
        <end position="141"/>
    </location>
</feature>
<evidence type="ECO:0000313" key="2">
    <source>
        <dbReference type="EMBL" id="BAE86204.1"/>
    </source>
</evidence>
<gene>
    <name evidence="2" type="ordered locus">DSY4415</name>
</gene>
<keyword evidence="1" id="KW-0472">Membrane</keyword>
<keyword evidence="1" id="KW-1133">Transmembrane helix</keyword>
<feature type="transmembrane region" description="Helical" evidence="1">
    <location>
        <begin position="171"/>
        <end position="188"/>
    </location>
</feature>
<organism evidence="2 3">
    <name type="scientific">Desulfitobacterium hafniense (strain Y51)</name>
    <dbReference type="NCBI Taxonomy" id="138119"/>
    <lineage>
        <taxon>Bacteria</taxon>
        <taxon>Bacillati</taxon>
        <taxon>Bacillota</taxon>
        <taxon>Clostridia</taxon>
        <taxon>Eubacteriales</taxon>
        <taxon>Desulfitobacteriaceae</taxon>
        <taxon>Desulfitobacterium</taxon>
    </lineage>
</organism>
<feature type="transmembrane region" description="Helical" evidence="1">
    <location>
        <begin position="195"/>
        <end position="216"/>
    </location>
</feature>
<dbReference type="Proteomes" id="UP000001946">
    <property type="component" value="Chromosome"/>
</dbReference>
<feature type="transmembrane region" description="Helical" evidence="1">
    <location>
        <begin position="312"/>
        <end position="330"/>
    </location>
</feature>
<dbReference type="eggNOG" id="COG3135">
    <property type="taxonomic scope" value="Bacteria"/>
</dbReference>
<dbReference type="GO" id="GO:0005886">
    <property type="term" value="C:plasma membrane"/>
    <property type="evidence" value="ECO:0007669"/>
    <property type="project" value="TreeGrafter"/>
</dbReference>
<proteinExistence type="predicted"/>
<keyword evidence="3" id="KW-1185">Reference proteome</keyword>
<evidence type="ECO:0000313" key="3">
    <source>
        <dbReference type="Proteomes" id="UP000001946"/>
    </source>
</evidence>
<feature type="transmembrane region" description="Helical" evidence="1">
    <location>
        <begin position="271"/>
        <end position="292"/>
    </location>
</feature>
<feature type="transmembrane region" description="Helical" evidence="1">
    <location>
        <begin position="68"/>
        <end position="89"/>
    </location>
</feature>
<dbReference type="PANTHER" id="PTHR30199:SF0">
    <property type="entry name" value="INNER MEMBRANE PROTEIN YDCO"/>
    <property type="match status" value="1"/>
</dbReference>
<dbReference type="PANTHER" id="PTHR30199">
    <property type="entry name" value="MFS FAMILY TRANSPORTER, PREDICTED SUBSTRATE BENZOATE"/>
    <property type="match status" value="1"/>
</dbReference>
<dbReference type="EMBL" id="AP008230">
    <property type="protein sequence ID" value="BAE86204.1"/>
    <property type="molecule type" value="Genomic_DNA"/>
</dbReference>
<reference evidence="2 3" key="1">
    <citation type="journal article" date="2006" name="J. Bacteriol.">
        <title>Complete genome sequence of the dehalorespiring bacterium Desulfitobacterium hafniense Y51 and comparison with Dehalococcoides ethenogenes 195.</title>
        <authorList>
            <person name="Nonaka H."/>
            <person name="Keresztes G."/>
            <person name="Shinoda Y."/>
            <person name="Ikenaga Y."/>
            <person name="Abe M."/>
            <person name="Naito K."/>
            <person name="Inatomi K."/>
            <person name="Furukawa K."/>
            <person name="Inui M."/>
            <person name="Yukawa H."/>
        </authorList>
    </citation>
    <scope>NUCLEOTIDE SEQUENCE [LARGE SCALE GENOMIC DNA]</scope>
    <source>
        <strain evidence="2 3">Y51</strain>
    </source>
</reference>
<accession>Q24P38</accession>
<sequence>MKYISRRYQREAVMMGTSMSRTNKAGLRDLNLRNFAAGIVSALLAVTGPPAIILEAAANGNFTTSQTILWMFSCYVVGGIYSILIPWYYKMPIVGAHSITGVAFLATVTAHFSYSEMIGAYIISALLMLAVGVFGIFSKLLEYVPKEIIAVMLAGMITRYMVNFVNSMTELPLIGGVALAVFLIFSKWKTKIPPMVAGIAMGTVLLFLTQPLEGAVLGSSPVMPALQMPTFNPLSFLSVSIPLALLILSNDAAVGLGALEQNDYRPPINKIISLSGIFSVLTSFFGGQSANVAGMMSAICADPEAGPKEKRYMGAVVSGVIILFFGLFAWKLVPLIQVLPKSFTSLLVGFALLGVFGNSLSTGFSNPKMKLSAALTFVIALSNITLLNISAPIWSLLIGTLVARFIEK</sequence>
<evidence type="ECO:0008006" key="4">
    <source>
        <dbReference type="Google" id="ProtNLM"/>
    </source>
</evidence>
<feature type="transmembrane region" description="Helical" evidence="1">
    <location>
        <begin position="236"/>
        <end position="259"/>
    </location>
</feature>
<feature type="transmembrane region" description="Helical" evidence="1">
    <location>
        <begin position="96"/>
        <end position="114"/>
    </location>
</feature>
<keyword evidence="1" id="KW-0812">Transmembrane</keyword>
<dbReference type="AlphaFoldDB" id="Q24P38"/>
<dbReference type="STRING" id="138119.DSY4415"/>
<dbReference type="InterPro" id="IPR004711">
    <property type="entry name" value="Benzoate_Transporter"/>
</dbReference>
<dbReference type="Pfam" id="PF03594">
    <property type="entry name" value="BenE"/>
    <property type="match status" value="1"/>
</dbReference>
<feature type="transmembrane region" description="Helical" evidence="1">
    <location>
        <begin position="373"/>
        <end position="406"/>
    </location>
</feature>
<evidence type="ECO:0000256" key="1">
    <source>
        <dbReference type="SAM" id="Phobius"/>
    </source>
</evidence>